<evidence type="ECO:0000256" key="15">
    <source>
        <dbReference type="PIRSR" id="PIRSR016408-1"/>
    </source>
</evidence>
<evidence type="ECO:0000256" key="13">
    <source>
        <dbReference type="ARBA" id="ARBA00059527"/>
    </source>
</evidence>
<dbReference type="GO" id="GO:0004610">
    <property type="term" value="F:phosphoacetylglucosamine mutase activity"/>
    <property type="evidence" value="ECO:0007669"/>
    <property type="project" value="UniProtKB-UniRule"/>
</dbReference>
<evidence type="ECO:0000256" key="14">
    <source>
        <dbReference type="PIRNR" id="PIRNR016408"/>
    </source>
</evidence>
<feature type="binding site" evidence="17">
    <location>
        <position position="284"/>
    </location>
    <ligand>
        <name>Mg(2+)</name>
        <dbReference type="ChEBI" id="CHEBI:18420"/>
    </ligand>
</feature>
<dbReference type="CDD" id="cd03086">
    <property type="entry name" value="PGM3"/>
    <property type="match status" value="1"/>
</dbReference>
<dbReference type="InterPro" id="IPR016657">
    <property type="entry name" value="PAGM"/>
</dbReference>
<dbReference type="Gene3D" id="3.30.310.50">
    <property type="entry name" value="Alpha-D-phosphohexomutase, C-terminal domain"/>
    <property type="match status" value="1"/>
</dbReference>
<evidence type="ECO:0000256" key="7">
    <source>
        <dbReference type="ARBA" id="ARBA00022842"/>
    </source>
</evidence>
<feature type="domain" description="Phosphoacetylglucosamine mutase AMG1" evidence="20">
    <location>
        <begin position="305"/>
        <end position="442"/>
    </location>
</feature>
<comment type="cofactor">
    <cofactor evidence="14 17">
        <name>Mg(2+)</name>
        <dbReference type="ChEBI" id="CHEBI:18420"/>
    </cofactor>
    <text evidence="14 17">Binds 1 Mg(2+) ion per subunit.</text>
</comment>
<dbReference type="FunFam" id="3.30.310.50:FF:000003">
    <property type="entry name" value="Phosphoacetylglucosamine mutase"/>
    <property type="match status" value="1"/>
</dbReference>
<keyword evidence="9" id="KW-0119">Carbohydrate metabolism</keyword>
<keyword evidence="10" id="KW-0961">Cell wall biogenesis/degradation</keyword>
<evidence type="ECO:0000256" key="9">
    <source>
        <dbReference type="ARBA" id="ARBA00023277"/>
    </source>
</evidence>
<sequence length="550" mass="59156">MSSLPVSSIRALADLHPKPSNLRFQYGTAGFRTLGSTLESVMFRVGVLAGLRSKKLDGKTIGVMVTASHNPEADNGVKLVDPRGEMLEASWEGHATVLANAADTDAFIEAVENLVKTMKIDVSKPSRVVYARDTRPSGPQLIASLEDGFQAINVEARNAGVTTTPILHYLVRAINTKGTKDAYGEDSEEGYMNKLSSAFKKLIAGKPASPPLIVDCANGVGAQAAAELSAYLGETLPLILHNTATTAPGALNNACGADFVKTQQKPPPSLASHLKPGQRACSLDGDADRLMYYYLDERSQFRMLDGDKIAALVAAFIGDLVKAAGLDGQVRVGIVQTAYANGGSTKYLSERLPVRCVSTGVKHLHHAAEHYDIGVYFEANGHGTVLFSPETLTKFAEHQPSTPAQSTAVNHLVNLTQLINQTVGDALSDMLFVEVVLAHKSYSGFEWDSLYVDLPNRLVKVVVADRNIFKTTDAERRLVSPPGLQARIDELVGKYDSGRAFVRPSGTEDVVRVYAEARGKAQADELAFRVAGMVYDETGGDLAQRPVEFL</sequence>
<dbReference type="Proteomes" id="UP000186601">
    <property type="component" value="Unassembled WGS sequence"/>
</dbReference>
<feature type="domain" description="Alpha-D-phosphohexomutase C-terminal" evidence="18">
    <location>
        <begin position="459"/>
        <end position="531"/>
    </location>
</feature>
<evidence type="ECO:0000259" key="19">
    <source>
        <dbReference type="Pfam" id="PF02878"/>
    </source>
</evidence>
<feature type="domain" description="Alpha-D-phosphohexomutase alpha/beta/alpha" evidence="19">
    <location>
        <begin position="105"/>
        <end position="178"/>
    </location>
</feature>
<keyword evidence="8 14" id="KW-0413">Isomerase</keyword>
<evidence type="ECO:0000256" key="8">
    <source>
        <dbReference type="ARBA" id="ARBA00023235"/>
    </source>
</evidence>
<feature type="binding site" evidence="17">
    <location>
        <position position="286"/>
    </location>
    <ligand>
        <name>Mg(2+)</name>
        <dbReference type="ChEBI" id="CHEBI:18420"/>
    </ligand>
</feature>
<name>A0A2R6S5U9_9APHY</name>
<dbReference type="PIRSF" id="PIRSF016408">
    <property type="entry name" value="PAGM"/>
    <property type="match status" value="1"/>
</dbReference>
<dbReference type="EC" id="5.4.2.3" evidence="4 14"/>
<dbReference type="SUPFAM" id="SSF53738">
    <property type="entry name" value="Phosphoglucomutase, first 3 domains"/>
    <property type="match status" value="3"/>
</dbReference>
<evidence type="ECO:0000256" key="16">
    <source>
        <dbReference type="PIRSR" id="PIRSR016408-2"/>
    </source>
</evidence>
<dbReference type="Pfam" id="PF00408">
    <property type="entry name" value="PGM_PMM_IV"/>
    <property type="match status" value="1"/>
</dbReference>
<dbReference type="Pfam" id="PF21404">
    <property type="entry name" value="AMG1_III"/>
    <property type="match status" value="1"/>
</dbReference>
<keyword evidence="7 14" id="KW-0460">Magnesium</keyword>
<comment type="similarity">
    <text evidence="3 14">Belongs to the phosphohexose mutase family.</text>
</comment>
<dbReference type="FunFam" id="3.40.120.10:FF:000023">
    <property type="entry name" value="Phosphoacetylglucosamine mutase"/>
    <property type="match status" value="1"/>
</dbReference>
<keyword evidence="5" id="KW-0597">Phosphoprotein</keyword>
<dbReference type="STRING" id="98765.A0A2R6S5U9"/>
<dbReference type="InterPro" id="IPR049022">
    <property type="entry name" value="AMG1_III"/>
</dbReference>
<protein>
    <recommendedName>
        <fullName evidence="4 14">Phosphoacetylglucosamine mutase</fullName>
        <shortName evidence="14">PAGM</shortName>
        <ecNumber evidence="4 14">5.4.2.3</ecNumber>
    </recommendedName>
    <alternativeName>
        <fullName evidence="12 14">Acetylglucosamine phosphomutase</fullName>
    </alternativeName>
    <alternativeName>
        <fullName evidence="11 14">N-acetylglucosamine-phosphate mutase</fullName>
    </alternativeName>
</protein>
<dbReference type="OrthoDB" id="1928at2759"/>
<dbReference type="GO" id="GO:0005975">
    <property type="term" value="P:carbohydrate metabolic process"/>
    <property type="evidence" value="ECO:0007669"/>
    <property type="project" value="InterPro"/>
</dbReference>
<proteinExistence type="inferred from homology"/>
<dbReference type="PANTHER" id="PTHR45955">
    <property type="entry name" value="PHOSPHOACETYLGLUCOSAMINE MUTASE"/>
    <property type="match status" value="1"/>
</dbReference>
<dbReference type="EMBL" id="MLYV02000033">
    <property type="protein sequence ID" value="PSS37680.1"/>
    <property type="molecule type" value="Genomic_DNA"/>
</dbReference>
<evidence type="ECO:0000256" key="2">
    <source>
        <dbReference type="ARBA" id="ARBA00004865"/>
    </source>
</evidence>
<evidence type="ECO:0000256" key="5">
    <source>
        <dbReference type="ARBA" id="ARBA00022553"/>
    </source>
</evidence>
<dbReference type="InterPro" id="IPR036900">
    <property type="entry name" value="A-D-PHexomutase_C_sf"/>
</dbReference>
<reference evidence="22 23" key="1">
    <citation type="submission" date="2018-02" db="EMBL/GenBank/DDBJ databases">
        <title>Genome sequence of the basidiomycete white-rot fungus Phlebia centrifuga.</title>
        <authorList>
            <person name="Granchi Z."/>
            <person name="Peng M."/>
            <person name="de Vries R.P."/>
            <person name="Hilden K."/>
            <person name="Makela M.R."/>
            <person name="Grigoriev I."/>
            <person name="Riley R."/>
        </authorList>
    </citation>
    <scope>NUCLEOTIDE SEQUENCE [LARGE SCALE GENOMIC DNA]</scope>
    <source>
        <strain evidence="22 23">FBCC195</strain>
    </source>
</reference>
<feature type="binding site" evidence="16">
    <location>
        <begin position="378"/>
        <end position="380"/>
    </location>
    <ligand>
        <name>substrate</name>
    </ligand>
</feature>
<feature type="binding site" description="via phosphate group" evidence="17">
    <location>
        <position position="68"/>
    </location>
    <ligand>
        <name>Mg(2+)</name>
        <dbReference type="ChEBI" id="CHEBI:18420"/>
    </ligand>
</feature>
<keyword evidence="6 14" id="KW-0479">Metal-binding</keyword>
<comment type="catalytic activity">
    <reaction evidence="1 14">
        <text>N-acetyl-alpha-D-glucosamine 1-phosphate = N-acetyl-D-glucosamine 6-phosphate</text>
        <dbReference type="Rhea" id="RHEA:23804"/>
        <dbReference type="ChEBI" id="CHEBI:57513"/>
        <dbReference type="ChEBI" id="CHEBI:57776"/>
        <dbReference type="EC" id="5.4.2.3"/>
    </reaction>
</comment>
<dbReference type="GO" id="GO:0071555">
    <property type="term" value="P:cell wall organization"/>
    <property type="evidence" value="ECO:0007669"/>
    <property type="project" value="UniProtKB-KW"/>
</dbReference>
<dbReference type="InterPro" id="IPR016055">
    <property type="entry name" value="A-D-PHexomutase_a/b/a-I/II/III"/>
</dbReference>
<comment type="function">
    <text evidence="13 14">Catalyzes the conversion of GlcNAc-6-P into GlcNAc-1-P during the synthesis of uridine diphosphate/UDP-GlcNAc, which is a biosynthetic precursor of chitin and also supplies the amino sugars for N-linked oligosaccharides of glycoproteins.</text>
</comment>
<dbReference type="PROSITE" id="PS00710">
    <property type="entry name" value="PGM_PMM"/>
    <property type="match status" value="1"/>
</dbReference>
<dbReference type="Pfam" id="PF21405">
    <property type="entry name" value="AMG1_II"/>
    <property type="match status" value="1"/>
</dbReference>
<dbReference type="InterPro" id="IPR005844">
    <property type="entry name" value="A-D-PHexomutase_a/b/a-I"/>
</dbReference>
<evidence type="ECO:0000256" key="3">
    <source>
        <dbReference type="ARBA" id="ARBA00010231"/>
    </source>
</evidence>
<feature type="active site" description="Phosphoserine intermediate" evidence="15">
    <location>
        <position position="68"/>
    </location>
</feature>
<organism evidence="22 23">
    <name type="scientific">Hermanssonia centrifuga</name>
    <dbReference type="NCBI Taxonomy" id="98765"/>
    <lineage>
        <taxon>Eukaryota</taxon>
        <taxon>Fungi</taxon>
        <taxon>Dikarya</taxon>
        <taxon>Basidiomycota</taxon>
        <taxon>Agaricomycotina</taxon>
        <taxon>Agaricomycetes</taxon>
        <taxon>Polyporales</taxon>
        <taxon>Meruliaceae</taxon>
        <taxon>Hermanssonia</taxon>
    </lineage>
</organism>
<evidence type="ECO:0000259" key="20">
    <source>
        <dbReference type="Pfam" id="PF21404"/>
    </source>
</evidence>
<dbReference type="Pfam" id="PF02878">
    <property type="entry name" value="PGM_PMM_I"/>
    <property type="match status" value="2"/>
</dbReference>
<dbReference type="GO" id="GO:0006048">
    <property type="term" value="P:UDP-N-acetylglucosamine biosynthetic process"/>
    <property type="evidence" value="ECO:0007669"/>
    <property type="project" value="UniProtKB-UniRule"/>
</dbReference>
<evidence type="ECO:0000256" key="6">
    <source>
        <dbReference type="ARBA" id="ARBA00022723"/>
    </source>
</evidence>
<feature type="binding site" evidence="16">
    <location>
        <position position="512"/>
    </location>
    <ligand>
        <name>substrate</name>
    </ligand>
</feature>
<dbReference type="UniPathway" id="UPA00113">
    <property type="reaction ID" value="UER00530"/>
</dbReference>
<comment type="pathway">
    <text evidence="2 14">Nucleotide-sugar biosynthesis; UDP-N-acetyl-alpha-D-glucosamine biosynthesis; N-acetyl-alpha-D-glucosamine 1-phosphate from alpha-D-glucosamine 6-phosphate (route I): step 2/2.</text>
</comment>
<dbReference type="InterPro" id="IPR005843">
    <property type="entry name" value="A-D-PHexomutase_C"/>
</dbReference>
<evidence type="ECO:0000256" key="10">
    <source>
        <dbReference type="ARBA" id="ARBA00023316"/>
    </source>
</evidence>
<evidence type="ECO:0000259" key="18">
    <source>
        <dbReference type="Pfam" id="PF00408"/>
    </source>
</evidence>
<dbReference type="InterPro" id="IPR049023">
    <property type="entry name" value="AMG1_II"/>
</dbReference>
<gene>
    <name evidence="22" type="ORF">PHLCEN_2v504</name>
</gene>
<evidence type="ECO:0000256" key="12">
    <source>
        <dbReference type="ARBA" id="ARBA00032065"/>
    </source>
</evidence>
<feature type="binding site" evidence="16">
    <location>
        <begin position="503"/>
        <end position="507"/>
    </location>
    <ligand>
        <name>substrate</name>
    </ligand>
</feature>
<dbReference type="SUPFAM" id="SSF55957">
    <property type="entry name" value="Phosphoglucomutase, C-terminal domain"/>
    <property type="match status" value="1"/>
</dbReference>
<evidence type="ECO:0000256" key="1">
    <source>
        <dbReference type="ARBA" id="ARBA00000558"/>
    </source>
</evidence>
<dbReference type="AlphaFoldDB" id="A0A2R6S5U9"/>
<feature type="domain" description="Alpha-D-phosphohexomutase alpha/beta/alpha" evidence="19">
    <location>
        <begin position="60"/>
        <end position="89"/>
    </location>
</feature>
<evidence type="ECO:0000259" key="21">
    <source>
        <dbReference type="Pfam" id="PF21405"/>
    </source>
</evidence>
<dbReference type="PANTHER" id="PTHR45955:SF1">
    <property type="entry name" value="PHOSPHOACETYLGLUCOSAMINE MUTASE"/>
    <property type="match status" value="1"/>
</dbReference>
<accession>A0A2R6S5U9</accession>
<feature type="domain" description="Phosphoacetylglucosamine mutase AMG1" evidence="21">
    <location>
        <begin position="206"/>
        <end position="290"/>
    </location>
</feature>
<dbReference type="Gene3D" id="3.40.120.10">
    <property type="entry name" value="Alpha-D-Glucose-1,6-Bisphosphate, subunit A, domain 3"/>
    <property type="match status" value="2"/>
</dbReference>
<feature type="binding site" evidence="17">
    <location>
        <position position="288"/>
    </location>
    <ligand>
        <name>Mg(2+)</name>
        <dbReference type="ChEBI" id="CHEBI:18420"/>
    </ligand>
</feature>
<evidence type="ECO:0000256" key="11">
    <source>
        <dbReference type="ARBA" id="ARBA00031926"/>
    </source>
</evidence>
<dbReference type="GO" id="GO:0000287">
    <property type="term" value="F:magnesium ion binding"/>
    <property type="evidence" value="ECO:0007669"/>
    <property type="project" value="InterPro"/>
</dbReference>
<evidence type="ECO:0000256" key="17">
    <source>
        <dbReference type="PIRSR" id="PIRSR016408-3"/>
    </source>
</evidence>
<dbReference type="FunFam" id="3.40.120.10:FF:000013">
    <property type="entry name" value="Phosphoacetylglucosamine mutase"/>
    <property type="match status" value="1"/>
</dbReference>
<dbReference type="InterPro" id="IPR016066">
    <property type="entry name" value="A-D-PHexomutase_CS"/>
</dbReference>
<evidence type="ECO:0000313" key="22">
    <source>
        <dbReference type="EMBL" id="PSS37680.1"/>
    </source>
</evidence>
<comment type="caution">
    <text evidence="22">The sequence shown here is derived from an EMBL/GenBank/DDBJ whole genome shotgun (WGS) entry which is preliminary data.</text>
</comment>
<evidence type="ECO:0000256" key="4">
    <source>
        <dbReference type="ARBA" id="ARBA00012731"/>
    </source>
</evidence>
<evidence type="ECO:0000313" key="23">
    <source>
        <dbReference type="Proteomes" id="UP000186601"/>
    </source>
</evidence>
<keyword evidence="23" id="KW-1185">Reference proteome</keyword>